<dbReference type="OrthoDB" id="7679532at2"/>
<dbReference type="EMBL" id="FRBW01000004">
    <property type="protein sequence ID" value="SHN00499.1"/>
    <property type="molecule type" value="Genomic_DNA"/>
</dbReference>
<keyword evidence="1" id="KW-1133">Transmembrane helix</keyword>
<evidence type="ECO:0000313" key="3">
    <source>
        <dbReference type="Proteomes" id="UP000186002"/>
    </source>
</evidence>
<dbReference type="Pfam" id="PF04964">
    <property type="entry name" value="Flp_Fap"/>
    <property type="match status" value="1"/>
</dbReference>
<reference evidence="2 3" key="1">
    <citation type="submission" date="2016-11" db="EMBL/GenBank/DDBJ databases">
        <authorList>
            <person name="Jaros S."/>
            <person name="Januszkiewicz K."/>
            <person name="Wedrychowicz H."/>
        </authorList>
    </citation>
    <scope>NUCLEOTIDE SEQUENCE [LARGE SCALE GENOMIC DNA]</scope>
    <source>
        <strain evidence="2 3">DSM 22153</strain>
    </source>
</reference>
<dbReference type="Proteomes" id="UP000186002">
    <property type="component" value="Unassembled WGS sequence"/>
</dbReference>
<evidence type="ECO:0000256" key="1">
    <source>
        <dbReference type="SAM" id="Phobius"/>
    </source>
</evidence>
<organism evidence="2 3">
    <name type="scientific">Roseibium suaedae</name>
    <dbReference type="NCBI Taxonomy" id="735517"/>
    <lineage>
        <taxon>Bacteria</taxon>
        <taxon>Pseudomonadati</taxon>
        <taxon>Pseudomonadota</taxon>
        <taxon>Alphaproteobacteria</taxon>
        <taxon>Hyphomicrobiales</taxon>
        <taxon>Stappiaceae</taxon>
        <taxon>Roseibium</taxon>
    </lineage>
</organism>
<name>A0A1M7NA73_9HYPH</name>
<evidence type="ECO:0000313" key="2">
    <source>
        <dbReference type="EMBL" id="SHN00499.1"/>
    </source>
</evidence>
<proteinExistence type="predicted"/>
<gene>
    <name evidence="2" type="ORF">SAMN05444272_3781</name>
</gene>
<keyword evidence="1" id="KW-0472">Membrane</keyword>
<dbReference type="STRING" id="735517.SAMN05444272_3781"/>
<feature type="transmembrane region" description="Helical" evidence="1">
    <location>
        <begin position="31"/>
        <end position="52"/>
    </location>
</feature>
<dbReference type="InterPro" id="IPR007047">
    <property type="entry name" value="Flp_Fap"/>
</dbReference>
<keyword evidence="3" id="KW-1185">Reference proteome</keyword>
<dbReference type="RefSeq" id="WP_073014843.1">
    <property type="nucleotide sequence ID" value="NZ_FRBW01000004.1"/>
</dbReference>
<keyword evidence="1" id="KW-0812">Transmembrane</keyword>
<dbReference type="AlphaFoldDB" id="A0A1M7NA73"/>
<accession>A0A1M7NA73</accession>
<sequence>MPFNSHSVRNLTRNVSAFARRFGQCESGATVIEYGLIVAMISVAITGTLLSIGQTIRDDVFTVVSNAMNNAGN</sequence>
<protein>
    <submittedName>
        <fullName evidence="2">Pilus assembly protein Flp/PilA</fullName>
    </submittedName>
</protein>